<evidence type="ECO:0000313" key="2">
    <source>
        <dbReference type="EMBL" id="KIK04051.1"/>
    </source>
</evidence>
<reference evidence="3" key="2">
    <citation type="submission" date="2015-01" db="EMBL/GenBank/DDBJ databases">
        <title>Evolutionary Origins and Diversification of the Mycorrhizal Mutualists.</title>
        <authorList>
            <consortium name="DOE Joint Genome Institute"/>
            <consortium name="Mycorrhizal Genomics Consortium"/>
            <person name="Kohler A."/>
            <person name="Kuo A."/>
            <person name="Nagy L.G."/>
            <person name="Floudas D."/>
            <person name="Copeland A."/>
            <person name="Barry K.W."/>
            <person name="Cichocki N."/>
            <person name="Veneault-Fourrey C."/>
            <person name="LaButti K."/>
            <person name="Lindquist E.A."/>
            <person name="Lipzen A."/>
            <person name="Lundell T."/>
            <person name="Morin E."/>
            <person name="Murat C."/>
            <person name="Riley R."/>
            <person name="Ohm R."/>
            <person name="Sun H."/>
            <person name="Tunlid A."/>
            <person name="Henrissat B."/>
            <person name="Grigoriev I.V."/>
            <person name="Hibbett D.S."/>
            <person name="Martin F."/>
        </authorList>
    </citation>
    <scope>NUCLEOTIDE SEQUENCE [LARGE SCALE GENOMIC DNA]</scope>
    <source>
        <strain evidence="3">LaAM-08-1</strain>
    </source>
</reference>
<sequence length="669" mass="76577">MQTSTPQNAKRRVDVATQGLTKTRCLITNVECDTATDYAHVLARTVEGQAVMNNLEFSWRKIRKTQNIDTRCNIFRLSGKFHRLFDTNKWLLLPEPCIIDKYMRALPYVANFPDIEETRYNYTLVAHPGMKHVPIHRRNEELVTSSLTYKKFVYPFEQFPIIVSHVHPRFVICDAGRKLQDPFKIMAFAKGDEGELYKKLADVSKIYEMWANVTPEPYFYQPRNEPNAQLVNARPGRESRADVSYAESPLPPPNPPPSSTVQERGQPSGSVPDGTPDERECTSYVIDDDAKLRVDDVAPKRCTIENTDKCNALDYAHVLARSTKDQTLTSLEYSWGMNYKSLNVDTRRNIFRLSKTFHRLFDGKAWLLLPEKRIIDQYFRVRGNPAEFPLIDDEKYYYTLHVNNLMQDCPIHVQRDEPPTLADGEEEEHDGGDANEDDGEEGLENEEFSDDEDEDSDGNIDFDKEDAFITHTYPFHQFPIIESHIHPRFVIYDAGKKLSSGSAALSFFEVHFDLKVTLKKIARLFRSWTVVRSRDDFLKAGRLRDKPEDNWPDDQTEPRRLPTLTGKRVFSPLEGDGSPKPSKRPKSGGDQDCAWLDDATLGELDPHRSPQKAWQDKIVSIKTWVGQVPLDAIDPMLLPVDIGVTDKIVCHTPDQYGLDSEDMDSVLSA</sequence>
<feature type="compositionally biased region" description="Polar residues" evidence="1">
    <location>
        <begin position="260"/>
        <end position="269"/>
    </location>
</feature>
<evidence type="ECO:0000256" key="1">
    <source>
        <dbReference type="SAM" id="MobiDB-lite"/>
    </source>
</evidence>
<dbReference type="AlphaFoldDB" id="A0A0C9XGM4"/>
<dbReference type="HOGENOM" id="CLU_439446_0_0_1"/>
<organism evidence="2 3">
    <name type="scientific">Laccaria amethystina LaAM-08-1</name>
    <dbReference type="NCBI Taxonomy" id="1095629"/>
    <lineage>
        <taxon>Eukaryota</taxon>
        <taxon>Fungi</taxon>
        <taxon>Dikarya</taxon>
        <taxon>Basidiomycota</taxon>
        <taxon>Agaricomycotina</taxon>
        <taxon>Agaricomycetes</taxon>
        <taxon>Agaricomycetidae</taxon>
        <taxon>Agaricales</taxon>
        <taxon>Agaricineae</taxon>
        <taxon>Hydnangiaceae</taxon>
        <taxon>Laccaria</taxon>
    </lineage>
</organism>
<reference evidence="2 3" key="1">
    <citation type="submission" date="2014-04" db="EMBL/GenBank/DDBJ databases">
        <authorList>
            <consortium name="DOE Joint Genome Institute"/>
            <person name="Kuo A."/>
            <person name="Kohler A."/>
            <person name="Nagy L.G."/>
            <person name="Floudas D."/>
            <person name="Copeland A."/>
            <person name="Barry K.W."/>
            <person name="Cichocki N."/>
            <person name="Veneault-Fourrey C."/>
            <person name="LaButti K."/>
            <person name="Lindquist E.A."/>
            <person name="Lipzen A."/>
            <person name="Lundell T."/>
            <person name="Morin E."/>
            <person name="Murat C."/>
            <person name="Sun H."/>
            <person name="Tunlid A."/>
            <person name="Henrissat B."/>
            <person name="Grigoriev I.V."/>
            <person name="Hibbett D.S."/>
            <person name="Martin F."/>
            <person name="Nordberg H.P."/>
            <person name="Cantor M.N."/>
            <person name="Hua S.X."/>
        </authorList>
    </citation>
    <scope>NUCLEOTIDE SEQUENCE [LARGE SCALE GENOMIC DNA]</scope>
    <source>
        <strain evidence="2 3">LaAM-08-1</strain>
    </source>
</reference>
<evidence type="ECO:0008006" key="4">
    <source>
        <dbReference type="Google" id="ProtNLM"/>
    </source>
</evidence>
<feature type="compositionally biased region" description="Pro residues" evidence="1">
    <location>
        <begin position="249"/>
        <end position="258"/>
    </location>
</feature>
<gene>
    <name evidence="2" type="ORF">K443DRAFT_676195</name>
</gene>
<proteinExistence type="predicted"/>
<feature type="region of interest" description="Disordered" evidence="1">
    <location>
        <begin position="232"/>
        <end position="280"/>
    </location>
</feature>
<dbReference type="EMBL" id="KN838573">
    <property type="protein sequence ID" value="KIK04051.1"/>
    <property type="molecule type" value="Genomic_DNA"/>
</dbReference>
<keyword evidence="3" id="KW-1185">Reference proteome</keyword>
<dbReference type="OrthoDB" id="3133596at2759"/>
<evidence type="ECO:0000313" key="3">
    <source>
        <dbReference type="Proteomes" id="UP000054477"/>
    </source>
</evidence>
<feature type="region of interest" description="Disordered" evidence="1">
    <location>
        <begin position="414"/>
        <end position="461"/>
    </location>
</feature>
<dbReference type="Proteomes" id="UP000054477">
    <property type="component" value="Unassembled WGS sequence"/>
</dbReference>
<protein>
    <recommendedName>
        <fullName evidence="4">HNH nuclease domain-containing protein</fullName>
    </recommendedName>
</protein>
<accession>A0A0C9XGM4</accession>
<feature type="region of interest" description="Disordered" evidence="1">
    <location>
        <begin position="543"/>
        <end position="592"/>
    </location>
</feature>
<feature type="compositionally biased region" description="Acidic residues" evidence="1">
    <location>
        <begin position="423"/>
        <end position="460"/>
    </location>
</feature>
<dbReference type="STRING" id="1095629.A0A0C9XGM4"/>
<name>A0A0C9XGM4_9AGAR</name>